<dbReference type="Pfam" id="PF06983">
    <property type="entry name" value="3-dmu-9_3-mt"/>
    <property type="match status" value="1"/>
</dbReference>
<keyword evidence="3" id="KW-1185">Reference proteome</keyword>
<dbReference type="InterPro" id="IPR029068">
    <property type="entry name" value="Glyas_Bleomycin-R_OHBP_Dase"/>
</dbReference>
<reference evidence="2" key="2">
    <citation type="submission" date="2020-09" db="EMBL/GenBank/DDBJ databases">
        <authorList>
            <person name="Sun Q."/>
            <person name="Kim S."/>
        </authorList>
    </citation>
    <scope>NUCLEOTIDE SEQUENCE</scope>
    <source>
        <strain evidence="2">KCTC 12711</strain>
    </source>
</reference>
<dbReference type="AlphaFoldDB" id="A0A918VI83"/>
<name>A0A918VI83_9GAMM</name>
<organism evidence="2 3">
    <name type="scientific">Arenicella chitinivorans</name>
    <dbReference type="NCBI Taxonomy" id="1329800"/>
    <lineage>
        <taxon>Bacteria</taxon>
        <taxon>Pseudomonadati</taxon>
        <taxon>Pseudomonadota</taxon>
        <taxon>Gammaproteobacteria</taxon>
        <taxon>Arenicellales</taxon>
        <taxon>Arenicellaceae</taxon>
        <taxon>Arenicella</taxon>
    </lineage>
</organism>
<evidence type="ECO:0000313" key="3">
    <source>
        <dbReference type="Proteomes" id="UP000614811"/>
    </source>
</evidence>
<protein>
    <recommendedName>
        <fullName evidence="1">PhnB-like domain-containing protein</fullName>
    </recommendedName>
</protein>
<accession>A0A918VI83</accession>
<dbReference type="InterPro" id="IPR028973">
    <property type="entry name" value="PhnB-like"/>
</dbReference>
<dbReference type="SUPFAM" id="SSF54593">
    <property type="entry name" value="Glyoxalase/Bleomycin resistance protein/Dihydroxybiphenyl dioxygenase"/>
    <property type="match status" value="1"/>
</dbReference>
<dbReference type="Gene3D" id="3.10.180.10">
    <property type="entry name" value="2,3-Dihydroxybiphenyl 1,2-Dioxygenase, domain 1"/>
    <property type="match status" value="1"/>
</dbReference>
<comment type="caution">
    <text evidence="2">The sequence shown here is derived from an EMBL/GenBank/DDBJ whole genome shotgun (WGS) entry which is preliminary data.</text>
</comment>
<sequence>MATSFLMFVGEQYGRAHQAIQFYRATFTDSQTDEIQCYLDDQAQAGKVRIARVGLNAKSLMAADVSGEHGFELTPARSLLVDCEDRAHQSNLFQHFAGGG</sequence>
<proteinExistence type="predicted"/>
<feature type="domain" description="PhnB-like" evidence="1">
    <location>
        <begin position="3"/>
        <end position="99"/>
    </location>
</feature>
<dbReference type="Proteomes" id="UP000614811">
    <property type="component" value="Unassembled WGS sequence"/>
</dbReference>
<dbReference type="EMBL" id="BMXA01000001">
    <property type="protein sequence ID" value="GGZ98729.1"/>
    <property type="molecule type" value="Genomic_DNA"/>
</dbReference>
<dbReference type="PANTHER" id="PTHR33990">
    <property type="entry name" value="PROTEIN YJDN-RELATED"/>
    <property type="match status" value="1"/>
</dbReference>
<evidence type="ECO:0000259" key="1">
    <source>
        <dbReference type="Pfam" id="PF06983"/>
    </source>
</evidence>
<reference evidence="2" key="1">
    <citation type="journal article" date="2014" name="Int. J. Syst. Evol. Microbiol.">
        <title>Complete genome sequence of Corynebacterium casei LMG S-19264T (=DSM 44701T), isolated from a smear-ripened cheese.</title>
        <authorList>
            <consortium name="US DOE Joint Genome Institute (JGI-PGF)"/>
            <person name="Walter F."/>
            <person name="Albersmeier A."/>
            <person name="Kalinowski J."/>
            <person name="Ruckert C."/>
        </authorList>
    </citation>
    <scope>NUCLEOTIDE SEQUENCE</scope>
    <source>
        <strain evidence="2">KCTC 12711</strain>
    </source>
</reference>
<evidence type="ECO:0000313" key="2">
    <source>
        <dbReference type="EMBL" id="GGZ98729.1"/>
    </source>
</evidence>
<gene>
    <name evidence="2" type="ORF">GCM10008090_04090</name>
</gene>